<dbReference type="RefSeq" id="WP_157733442.1">
    <property type="nucleotide sequence ID" value="NZ_CP022540.1"/>
</dbReference>
<dbReference type="KEGG" id="aht:ANTHELSMS3_01609"/>
<evidence type="ECO:0000313" key="1">
    <source>
        <dbReference type="EMBL" id="ASP20304.1"/>
    </source>
</evidence>
<gene>
    <name evidence="1" type="ORF">ANTHELSMS3_01609</name>
</gene>
<accession>A0A222E259</accession>
<reference evidence="1 2" key="1">
    <citation type="submission" date="2017-07" db="EMBL/GenBank/DDBJ databases">
        <title>Genome Sequence of Antarctobacter heliothermus Strain SMS3 Isolated from a culture of the Diatom Skeletonema marinoi.</title>
        <authorList>
            <person name="Topel M."/>
            <person name="Pinder M.I.M."/>
            <person name="Johansson O.N."/>
            <person name="Kourtchenko O."/>
            <person name="Godhe A."/>
            <person name="Clarke A.K."/>
        </authorList>
    </citation>
    <scope>NUCLEOTIDE SEQUENCE [LARGE SCALE GENOMIC DNA]</scope>
    <source>
        <strain evidence="1 2">SMS3</strain>
    </source>
</reference>
<evidence type="ECO:0000313" key="2">
    <source>
        <dbReference type="Proteomes" id="UP000203589"/>
    </source>
</evidence>
<dbReference type="Proteomes" id="UP000203589">
    <property type="component" value="Chromosome"/>
</dbReference>
<protein>
    <submittedName>
        <fullName evidence="1">Uncharacterized protein</fullName>
    </submittedName>
</protein>
<sequence length="143" mass="16037">MPVTFKVLPELNLVLSWFRGDVSTAQHIASFQAYAADPLFDGKQHVLVDMSNCTLESSYFDDMQRLAYQMKSYYSVRDLSSKTSAYAPGDVAYGMSRMYQSITEGNSPWAFGVFRTRHEAIAFVDIQPGSAQEALLLANWDAN</sequence>
<dbReference type="AlphaFoldDB" id="A0A222E259"/>
<keyword evidence="2" id="KW-1185">Reference proteome</keyword>
<dbReference type="OrthoDB" id="7877306at2"/>
<proteinExistence type="predicted"/>
<name>A0A222E259_9RHOB</name>
<dbReference type="EMBL" id="CP022540">
    <property type="protein sequence ID" value="ASP20304.1"/>
    <property type="molecule type" value="Genomic_DNA"/>
</dbReference>
<organism evidence="1 2">
    <name type="scientific">Antarctobacter heliothermus</name>
    <dbReference type="NCBI Taxonomy" id="74033"/>
    <lineage>
        <taxon>Bacteria</taxon>
        <taxon>Pseudomonadati</taxon>
        <taxon>Pseudomonadota</taxon>
        <taxon>Alphaproteobacteria</taxon>
        <taxon>Rhodobacterales</taxon>
        <taxon>Roseobacteraceae</taxon>
        <taxon>Antarctobacter</taxon>
    </lineage>
</organism>